<dbReference type="InterPro" id="IPR036974">
    <property type="entry name" value="PUA_sf"/>
</dbReference>
<keyword evidence="7" id="KW-0694">RNA-binding</keyword>
<evidence type="ECO:0000313" key="13">
    <source>
        <dbReference type="Proteomes" id="UP000476820"/>
    </source>
</evidence>
<proteinExistence type="inferred from homology"/>
<comment type="similarity">
    <text evidence="8">Belongs to the methyltransferase superfamily. RlmI family.</text>
</comment>
<keyword evidence="5 10" id="KW-0808">Transferase</keyword>
<comment type="subcellular location">
    <subcellularLocation>
        <location evidence="1">Cytoplasm</location>
    </subcellularLocation>
</comment>
<name>A0A0M1LKV5_CLOBO</name>
<dbReference type="AlphaFoldDB" id="A0A0M1LKV5"/>
<dbReference type="InterPro" id="IPR029063">
    <property type="entry name" value="SAM-dependent_MTases_sf"/>
</dbReference>
<accession>A0A0M1LKV5</accession>
<dbReference type="SUPFAM" id="SSF53335">
    <property type="entry name" value="S-adenosyl-L-methionine-dependent methyltransferases"/>
    <property type="match status" value="1"/>
</dbReference>
<dbReference type="EMBL" id="SWOV01000086">
    <property type="protein sequence ID" value="NFF89582.1"/>
    <property type="molecule type" value="Genomic_DNA"/>
</dbReference>
<evidence type="ECO:0000259" key="9">
    <source>
        <dbReference type="SMART" id="SM00359"/>
    </source>
</evidence>
<evidence type="ECO:0000256" key="7">
    <source>
        <dbReference type="ARBA" id="ARBA00022884"/>
    </source>
</evidence>
<keyword evidence="6" id="KW-0949">S-adenosyl-L-methionine</keyword>
<dbReference type="EMBL" id="SWVK01000012">
    <property type="protein sequence ID" value="NFN35470.1"/>
    <property type="molecule type" value="Genomic_DNA"/>
</dbReference>
<dbReference type="Proteomes" id="UP000476820">
    <property type="component" value="Unassembled WGS sequence"/>
</dbReference>
<sequence length="396" mass="45589">MASKFYLHKGRSGKAEQGRPWVYTDEINEYDGEYENGDIVEVYNHKGYFIGKGYINDKSKITIRIMSRDINENIDEEFFKSRFKTAFEYRRSIIDDSSCRMIFGEADFLPGLTVDKFEDYYVIQISTLGMDQYKNLIVKVLVNEYNAKGVYERSDIATREIEGLEQTRGFLTEPFDTNVEIVENGVKYIVDLANGQKTGFFLDQKENRAAIHRICKDKDVLDCFTHTGSFALNAGIAGAKSVLGIDVSQHAIDCANKNAELNNLQDIVKFECHNAFDVLPAWSREEKKFDVVILDPPAFTKSRNTINAAKRGYKEINLRGLKLVKHGGYFITCSCSHYMNEELLKKTIVEACQDANKLIRQVEFRTQSCDHPILWNSDESYYLKFFIFQVFDKTKL</sequence>
<dbReference type="InterPro" id="IPR019614">
    <property type="entry name" value="SAM-dep_methyl-trfase"/>
</dbReference>
<evidence type="ECO:0000256" key="1">
    <source>
        <dbReference type="ARBA" id="ARBA00004496"/>
    </source>
</evidence>
<dbReference type="SUPFAM" id="SSF88697">
    <property type="entry name" value="PUA domain-like"/>
    <property type="match status" value="1"/>
</dbReference>
<dbReference type="GO" id="GO:0006364">
    <property type="term" value="P:rRNA processing"/>
    <property type="evidence" value="ECO:0007669"/>
    <property type="project" value="UniProtKB-KW"/>
</dbReference>
<evidence type="ECO:0000256" key="2">
    <source>
        <dbReference type="ARBA" id="ARBA00022490"/>
    </source>
</evidence>
<evidence type="ECO:0000256" key="8">
    <source>
        <dbReference type="ARBA" id="ARBA00038091"/>
    </source>
</evidence>
<keyword evidence="4 10" id="KW-0489">Methyltransferase</keyword>
<dbReference type="PANTHER" id="PTHR42873:SF1">
    <property type="entry name" value="S-ADENOSYLMETHIONINE-DEPENDENT METHYLTRANSFERASE DOMAIN-CONTAINING PROTEIN"/>
    <property type="match status" value="1"/>
</dbReference>
<feature type="domain" description="PUA" evidence="9">
    <location>
        <begin position="3"/>
        <end position="88"/>
    </location>
</feature>
<gene>
    <name evidence="10" type="ORF">FC774_17295</name>
    <name evidence="11" type="ORF">FDB51_10110</name>
</gene>
<dbReference type="CDD" id="cd21153">
    <property type="entry name" value="PUA_RlmI"/>
    <property type="match status" value="1"/>
</dbReference>
<evidence type="ECO:0000256" key="3">
    <source>
        <dbReference type="ARBA" id="ARBA00022552"/>
    </source>
</evidence>
<dbReference type="PROSITE" id="PS50890">
    <property type="entry name" value="PUA"/>
    <property type="match status" value="1"/>
</dbReference>
<dbReference type="CDD" id="cd02440">
    <property type="entry name" value="AdoMet_MTases"/>
    <property type="match status" value="1"/>
</dbReference>
<dbReference type="InterPro" id="IPR002478">
    <property type="entry name" value="PUA"/>
</dbReference>
<dbReference type="GO" id="GO:0032259">
    <property type="term" value="P:methylation"/>
    <property type="evidence" value="ECO:0007669"/>
    <property type="project" value="UniProtKB-KW"/>
</dbReference>
<evidence type="ECO:0000313" key="11">
    <source>
        <dbReference type="EMBL" id="NFN35470.1"/>
    </source>
</evidence>
<dbReference type="GO" id="GO:0003723">
    <property type="term" value="F:RNA binding"/>
    <property type="evidence" value="ECO:0007669"/>
    <property type="project" value="UniProtKB-KW"/>
</dbReference>
<dbReference type="Gene3D" id="2.30.130.10">
    <property type="entry name" value="PUA domain"/>
    <property type="match status" value="1"/>
</dbReference>
<evidence type="ECO:0000313" key="10">
    <source>
        <dbReference type="EMBL" id="NFF89582.1"/>
    </source>
</evidence>
<evidence type="ECO:0000256" key="6">
    <source>
        <dbReference type="ARBA" id="ARBA00022691"/>
    </source>
</evidence>
<evidence type="ECO:0000313" key="12">
    <source>
        <dbReference type="Proteomes" id="UP000473681"/>
    </source>
</evidence>
<dbReference type="GO" id="GO:0005737">
    <property type="term" value="C:cytoplasm"/>
    <property type="evidence" value="ECO:0007669"/>
    <property type="project" value="UniProtKB-SubCell"/>
</dbReference>
<dbReference type="InterPro" id="IPR041532">
    <property type="entry name" value="RlmI-like_PUA"/>
</dbReference>
<protein>
    <submittedName>
        <fullName evidence="10">Class I SAM-dependent rRNA methyltransferase</fullName>
    </submittedName>
</protein>
<dbReference type="Gene3D" id="3.40.50.150">
    <property type="entry name" value="Vaccinia Virus protein VP39"/>
    <property type="match status" value="1"/>
</dbReference>
<keyword evidence="3" id="KW-0698">rRNA processing</keyword>
<reference evidence="12 13" key="1">
    <citation type="submission" date="2019-04" db="EMBL/GenBank/DDBJ databases">
        <title>Genome sequencing of Clostridium botulinum Groups I-IV and Clostridium butyricum.</title>
        <authorList>
            <person name="Brunt J."/>
            <person name="Van Vliet A.H.M."/>
            <person name="Stringer S.C."/>
            <person name="Carter A.T."/>
            <person name="Peck M.W."/>
        </authorList>
    </citation>
    <scope>NUCLEOTIDE SEQUENCE [LARGE SCALE GENOMIC DNA]</scope>
    <source>
        <strain evidence="10 13">1605</strain>
        <strain evidence="11 12">CB-K-33E</strain>
    </source>
</reference>
<dbReference type="InterPro" id="IPR015947">
    <property type="entry name" value="PUA-like_sf"/>
</dbReference>
<dbReference type="RefSeq" id="WP_017825318.1">
    <property type="nucleotide sequence ID" value="NZ_LFPA01000120.1"/>
</dbReference>
<dbReference type="OrthoDB" id="9805492at2"/>
<dbReference type="Pfam" id="PF10672">
    <property type="entry name" value="Methyltrans_SAM"/>
    <property type="match status" value="1"/>
</dbReference>
<dbReference type="CDD" id="cd11572">
    <property type="entry name" value="RlmI_M_like"/>
    <property type="match status" value="1"/>
</dbReference>
<keyword evidence="2" id="KW-0963">Cytoplasm</keyword>
<dbReference type="Proteomes" id="UP000473681">
    <property type="component" value="Unassembled WGS sequence"/>
</dbReference>
<comment type="caution">
    <text evidence="10">The sequence shown here is derived from an EMBL/GenBank/DDBJ whole genome shotgun (WGS) entry which is preliminary data.</text>
</comment>
<evidence type="ECO:0000256" key="5">
    <source>
        <dbReference type="ARBA" id="ARBA00022679"/>
    </source>
</evidence>
<dbReference type="PANTHER" id="PTHR42873">
    <property type="entry name" value="RIBOSOMAL RNA LARGE SUBUNIT METHYLTRANSFERASE"/>
    <property type="match status" value="1"/>
</dbReference>
<dbReference type="GO" id="GO:0008168">
    <property type="term" value="F:methyltransferase activity"/>
    <property type="evidence" value="ECO:0007669"/>
    <property type="project" value="UniProtKB-KW"/>
</dbReference>
<dbReference type="Gene3D" id="3.30.750.80">
    <property type="entry name" value="RNA methyltransferase domain (HRMD) like"/>
    <property type="match status" value="1"/>
</dbReference>
<organism evidence="10 13">
    <name type="scientific">Clostridium botulinum</name>
    <dbReference type="NCBI Taxonomy" id="1491"/>
    <lineage>
        <taxon>Bacteria</taxon>
        <taxon>Bacillati</taxon>
        <taxon>Bacillota</taxon>
        <taxon>Clostridia</taxon>
        <taxon>Eubacteriales</taxon>
        <taxon>Clostridiaceae</taxon>
        <taxon>Clostridium</taxon>
    </lineage>
</organism>
<evidence type="ECO:0000256" key="4">
    <source>
        <dbReference type="ARBA" id="ARBA00022603"/>
    </source>
</evidence>
<dbReference type="Pfam" id="PF17785">
    <property type="entry name" value="PUA_3"/>
    <property type="match status" value="1"/>
</dbReference>
<dbReference type="SMART" id="SM00359">
    <property type="entry name" value="PUA"/>
    <property type="match status" value="1"/>
</dbReference>